<dbReference type="KEGG" id="mbat:BN1208_1034"/>
<evidence type="ECO:0000256" key="3">
    <source>
        <dbReference type="ARBA" id="ARBA00022989"/>
    </source>
</evidence>
<evidence type="ECO:0000256" key="1">
    <source>
        <dbReference type="ARBA" id="ARBA00004370"/>
    </source>
</evidence>
<feature type="transmembrane region" description="Helical" evidence="5">
    <location>
        <begin position="7"/>
        <end position="28"/>
    </location>
</feature>
<dbReference type="OrthoDB" id="5797290at2"/>
<dbReference type="Proteomes" id="UP000064007">
    <property type="component" value="Chromosome 1"/>
</dbReference>
<sequence>MKQWLENLALIAATFWIGGLWVVGIVAYELFKLMPEAQLAGNIAGQLFRMMAFVGMATSIYLLIQRVYQFGTNALKQSFFWLVVLMFVLILISHLGINPLLEKFKLEAMPKDVMESVFADRFATWHGVSSIAYLLECFLGVFVILKIR</sequence>
<dbReference type="InterPro" id="IPR025423">
    <property type="entry name" value="TMEM205-like"/>
</dbReference>
<dbReference type="AlphaFoldDB" id="A0A0D6EW32"/>
<keyword evidence="4 5" id="KW-0472">Membrane</keyword>
<dbReference type="Pfam" id="PF13664">
    <property type="entry name" value="DUF4149"/>
    <property type="match status" value="1"/>
</dbReference>
<dbReference type="HOGENOM" id="CLU_136732_1_1_4"/>
<evidence type="ECO:0000313" key="8">
    <source>
        <dbReference type="Proteomes" id="UP000064007"/>
    </source>
</evidence>
<name>A0A0D6EW32_9PROT</name>
<comment type="subcellular location">
    <subcellularLocation>
        <location evidence="1">Membrane</location>
    </subcellularLocation>
</comment>
<feature type="transmembrane region" description="Helical" evidence="5">
    <location>
        <begin position="48"/>
        <end position="67"/>
    </location>
</feature>
<feature type="transmembrane region" description="Helical" evidence="5">
    <location>
        <begin position="79"/>
        <end position="97"/>
    </location>
</feature>
<gene>
    <name evidence="7" type="ORF">BN1208_1034</name>
</gene>
<feature type="transmembrane region" description="Helical" evidence="5">
    <location>
        <begin position="123"/>
        <end position="145"/>
    </location>
</feature>
<dbReference type="RefSeq" id="WP_046488536.1">
    <property type="nucleotide sequence ID" value="NZ_LN827929.1"/>
</dbReference>
<evidence type="ECO:0000259" key="6">
    <source>
        <dbReference type="Pfam" id="PF13664"/>
    </source>
</evidence>
<proteinExistence type="predicted"/>
<evidence type="ECO:0000256" key="2">
    <source>
        <dbReference type="ARBA" id="ARBA00022692"/>
    </source>
</evidence>
<feature type="domain" description="TMEM205-like" evidence="6">
    <location>
        <begin position="12"/>
        <end position="108"/>
    </location>
</feature>
<keyword evidence="8" id="KW-1185">Reference proteome</keyword>
<reference evidence="8" key="1">
    <citation type="submission" date="2014-12" db="EMBL/GenBank/DDBJ databases">
        <authorList>
            <person name="Salcher M.M."/>
        </authorList>
    </citation>
    <scope>NUCLEOTIDE SEQUENCE [LARGE SCALE GENOMIC DNA]</scope>
    <source>
        <strain evidence="8">MMS-10A-171</strain>
    </source>
</reference>
<evidence type="ECO:0000256" key="5">
    <source>
        <dbReference type="SAM" id="Phobius"/>
    </source>
</evidence>
<dbReference type="STRING" id="1581557.BN1208_1034"/>
<keyword evidence="3 5" id="KW-1133">Transmembrane helix</keyword>
<protein>
    <recommendedName>
        <fullName evidence="6">TMEM205-like domain-containing protein</fullName>
    </recommendedName>
</protein>
<evidence type="ECO:0000313" key="7">
    <source>
        <dbReference type="EMBL" id="CEZ19915.1"/>
    </source>
</evidence>
<organism evidence="7 8">
    <name type="scientific">Candidatus Methylopumilus planktonicus</name>
    <dbReference type="NCBI Taxonomy" id="1581557"/>
    <lineage>
        <taxon>Bacteria</taxon>
        <taxon>Pseudomonadati</taxon>
        <taxon>Pseudomonadota</taxon>
        <taxon>Betaproteobacteria</taxon>
        <taxon>Nitrosomonadales</taxon>
        <taxon>Methylophilaceae</taxon>
        <taxon>Candidatus Methylopumilus</taxon>
    </lineage>
</organism>
<dbReference type="GO" id="GO:0016020">
    <property type="term" value="C:membrane"/>
    <property type="evidence" value="ECO:0007669"/>
    <property type="project" value="UniProtKB-SubCell"/>
</dbReference>
<accession>A0A0D6EW32</accession>
<keyword evidence="2 5" id="KW-0812">Transmembrane</keyword>
<evidence type="ECO:0000256" key="4">
    <source>
        <dbReference type="ARBA" id="ARBA00023136"/>
    </source>
</evidence>
<dbReference type="EMBL" id="LN827929">
    <property type="protein sequence ID" value="CEZ19915.1"/>
    <property type="molecule type" value="Genomic_DNA"/>
</dbReference>